<evidence type="ECO:0000256" key="1">
    <source>
        <dbReference type="SAM" id="Phobius"/>
    </source>
</evidence>
<keyword evidence="1" id="KW-0472">Membrane</keyword>
<evidence type="ECO:0008006" key="4">
    <source>
        <dbReference type="Google" id="ProtNLM"/>
    </source>
</evidence>
<evidence type="ECO:0000313" key="3">
    <source>
        <dbReference type="Proteomes" id="UP001210678"/>
    </source>
</evidence>
<comment type="caution">
    <text evidence="2">The sequence shown here is derived from an EMBL/GenBank/DDBJ whole genome shotgun (WGS) entry which is preliminary data.</text>
</comment>
<organism evidence="2 3">
    <name type="scientific">Vibrio algarum</name>
    <dbReference type="NCBI Taxonomy" id="3020714"/>
    <lineage>
        <taxon>Bacteria</taxon>
        <taxon>Pseudomonadati</taxon>
        <taxon>Pseudomonadota</taxon>
        <taxon>Gammaproteobacteria</taxon>
        <taxon>Vibrionales</taxon>
        <taxon>Vibrionaceae</taxon>
        <taxon>Vibrio</taxon>
    </lineage>
</organism>
<name>A0ABT4YR10_9VIBR</name>
<accession>A0ABT4YR10</accession>
<protein>
    <recommendedName>
        <fullName evidence="4">GGDEF domain-containing protein</fullName>
    </recommendedName>
</protein>
<reference evidence="2 3" key="1">
    <citation type="submission" date="2023-01" db="EMBL/GenBank/DDBJ databases">
        <title>Vibrio sp. KJ40-1 sp.nov, isolated from marine algae.</title>
        <authorList>
            <person name="Butt M."/>
            <person name="Kim J.M.J."/>
            <person name="Jeon C.O.C."/>
        </authorList>
    </citation>
    <scope>NUCLEOTIDE SEQUENCE [LARGE SCALE GENOMIC DNA]</scope>
    <source>
        <strain evidence="2 3">KJ40-1</strain>
    </source>
</reference>
<gene>
    <name evidence="2" type="ORF">PGX00_10160</name>
</gene>
<evidence type="ECO:0000313" key="2">
    <source>
        <dbReference type="EMBL" id="MDB1123987.1"/>
    </source>
</evidence>
<feature type="transmembrane region" description="Helical" evidence="1">
    <location>
        <begin position="15"/>
        <end position="33"/>
    </location>
</feature>
<sequence>MKSTGLPVLTINQTLIISHFVLVLILIMGMSLARYNYEWKLHVNQASLRAEDALLYHVKDLSILVAGRNYSNLMLPAQVDAFYAHENLLFLDIKGLSDYQSKLVHVRYFREKNYLA</sequence>
<keyword evidence="1" id="KW-0812">Transmembrane</keyword>
<proteinExistence type="predicted"/>
<dbReference type="Proteomes" id="UP001210678">
    <property type="component" value="Unassembled WGS sequence"/>
</dbReference>
<keyword evidence="1" id="KW-1133">Transmembrane helix</keyword>
<dbReference type="EMBL" id="JAQLOI010000001">
    <property type="protein sequence ID" value="MDB1123987.1"/>
    <property type="molecule type" value="Genomic_DNA"/>
</dbReference>
<dbReference type="RefSeq" id="WP_272135830.1">
    <property type="nucleotide sequence ID" value="NZ_JAQLOI010000001.1"/>
</dbReference>
<keyword evidence="3" id="KW-1185">Reference proteome</keyword>